<gene>
    <name evidence="3" type="ORF">O0535_00295</name>
</gene>
<evidence type="ECO:0000313" key="4">
    <source>
        <dbReference type="Proteomes" id="UP001067708"/>
    </source>
</evidence>
<feature type="transmembrane region" description="Helical" evidence="2">
    <location>
        <begin position="9"/>
        <end position="26"/>
    </location>
</feature>
<keyword evidence="4" id="KW-1185">Reference proteome</keyword>
<evidence type="ECO:0000313" key="3">
    <source>
        <dbReference type="EMBL" id="MCZ0829230.1"/>
    </source>
</evidence>
<feature type="region of interest" description="Disordered" evidence="1">
    <location>
        <begin position="123"/>
        <end position="147"/>
    </location>
</feature>
<name>A0ABT4HQZ7_9BACL</name>
<evidence type="ECO:0000256" key="2">
    <source>
        <dbReference type="SAM" id="Phobius"/>
    </source>
</evidence>
<evidence type="ECO:0000256" key="1">
    <source>
        <dbReference type="SAM" id="MobiDB-lite"/>
    </source>
</evidence>
<comment type="caution">
    <text evidence="3">The sequence shown here is derived from an EMBL/GenBank/DDBJ whole genome shotgun (WGS) entry which is preliminary data.</text>
</comment>
<reference evidence="3" key="1">
    <citation type="submission" date="2022-09" db="EMBL/GenBank/DDBJ databases">
        <title>Genome analysis and characterization of larvicidal activity of Brevibacillus strains.</title>
        <authorList>
            <person name="Patrusheva E.V."/>
            <person name="Izotova A.O."/>
            <person name="Toshchakov S.V."/>
            <person name="Sineoky S.P."/>
        </authorList>
    </citation>
    <scope>NUCLEOTIDE SEQUENCE</scope>
    <source>
        <strain evidence="3">VKPM_B-13244</strain>
    </source>
</reference>
<keyword evidence="2" id="KW-0472">Membrane</keyword>
<keyword evidence="2" id="KW-0812">Transmembrane</keyword>
<dbReference type="Proteomes" id="UP001067708">
    <property type="component" value="Unassembled WGS sequence"/>
</dbReference>
<keyword evidence="2" id="KW-1133">Transmembrane helix</keyword>
<dbReference type="EMBL" id="JAPTNG010000001">
    <property type="protein sequence ID" value="MCZ0829230.1"/>
    <property type="molecule type" value="Genomic_DNA"/>
</dbReference>
<dbReference type="RefSeq" id="WP_258416040.1">
    <property type="nucleotide sequence ID" value="NZ_JAPTNG010000001.1"/>
</dbReference>
<organism evidence="3 4">
    <name type="scientific">Brevibacillus halotolerans</name>
    <dbReference type="NCBI Taxonomy" id="1507437"/>
    <lineage>
        <taxon>Bacteria</taxon>
        <taxon>Bacillati</taxon>
        <taxon>Bacillota</taxon>
        <taxon>Bacilli</taxon>
        <taxon>Bacillales</taxon>
        <taxon>Paenibacillaceae</taxon>
        <taxon>Brevibacillus</taxon>
    </lineage>
</organism>
<proteinExistence type="predicted"/>
<feature type="transmembrane region" description="Helical" evidence="2">
    <location>
        <begin position="32"/>
        <end position="52"/>
    </location>
</feature>
<accession>A0ABT4HQZ7</accession>
<feature type="compositionally biased region" description="Basic and acidic residues" evidence="1">
    <location>
        <begin position="123"/>
        <end position="140"/>
    </location>
</feature>
<protein>
    <submittedName>
        <fullName evidence="3">Uncharacterized protein</fullName>
    </submittedName>
</protein>
<sequence>MKKLDLPTPAYYAFLGIGVSISAAAANGPLPIGDIIGIIIAAGSGAVIAWYWDDISDQFDDIVRAFRRAFNTMKGKIEEAFDYLYAEVIIHYADIPKRLLDTDSDGNVIVDLDVFTDRIDGSERREPKTGWTIDKDEGNRPHGGSAWKLKNFKGKRVATLDKKEKYLGSRFK</sequence>